<evidence type="ECO:0000313" key="2">
    <source>
        <dbReference type="Proteomes" id="UP001334732"/>
    </source>
</evidence>
<reference evidence="1 2" key="1">
    <citation type="submission" date="2023-12" db="EMBL/GenBank/DDBJ databases">
        <title>Thiobacillus sedimentum sp. nov., a chemolithoautotrophic sulfur-oxidizing bacterium isolated from freshwater sediment.</title>
        <authorList>
            <person name="Luo J."/>
            <person name="Dai C."/>
        </authorList>
    </citation>
    <scope>NUCLEOTIDE SEQUENCE [LARGE SCALE GENOMIC DNA]</scope>
    <source>
        <strain evidence="1 2">SCUT-2</strain>
    </source>
</reference>
<protein>
    <recommendedName>
        <fullName evidence="3">Transposase</fullName>
    </recommendedName>
</protein>
<evidence type="ECO:0008006" key="3">
    <source>
        <dbReference type="Google" id="ProtNLM"/>
    </source>
</evidence>
<dbReference type="EMBL" id="CP141769">
    <property type="protein sequence ID" value="WRS40185.1"/>
    <property type="molecule type" value="Genomic_DNA"/>
</dbReference>
<accession>A0ABZ1CLC4</accession>
<dbReference type="RefSeq" id="WP_324780715.1">
    <property type="nucleotide sequence ID" value="NZ_CP141769.1"/>
</dbReference>
<dbReference type="Proteomes" id="UP001334732">
    <property type="component" value="Chromosome"/>
</dbReference>
<keyword evidence="2" id="KW-1185">Reference proteome</keyword>
<proteinExistence type="predicted"/>
<gene>
    <name evidence="1" type="ORF">VA613_04770</name>
</gene>
<evidence type="ECO:0000313" key="1">
    <source>
        <dbReference type="EMBL" id="WRS40185.1"/>
    </source>
</evidence>
<name>A0ABZ1CLC4_9PROT</name>
<sequence length="48" mass="5098">MVARILTVWAALGKGRRVTAPPSARGVRQFAAFFAAPADASIAQKMHC</sequence>
<organism evidence="1 2">
    <name type="scientific">Thiobacillus sedimenti</name>
    <dbReference type="NCBI Taxonomy" id="3110231"/>
    <lineage>
        <taxon>Bacteria</taxon>
        <taxon>Pseudomonadati</taxon>
        <taxon>Pseudomonadota</taxon>
        <taxon>Betaproteobacteria</taxon>
        <taxon>Nitrosomonadales</taxon>
        <taxon>Thiobacillaceae</taxon>
        <taxon>Thiobacillus</taxon>
    </lineage>
</organism>